<dbReference type="Proteomes" id="UP000827872">
    <property type="component" value="Linkage Group LG05"/>
</dbReference>
<comment type="caution">
    <text evidence="1">The sequence shown here is derived from an EMBL/GenBank/DDBJ whole genome shotgun (WGS) entry which is preliminary data.</text>
</comment>
<evidence type="ECO:0000313" key="2">
    <source>
        <dbReference type="Proteomes" id="UP000827872"/>
    </source>
</evidence>
<proteinExistence type="predicted"/>
<protein>
    <submittedName>
        <fullName evidence="1">Uncharacterized protein</fullName>
    </submittedName>
</protein>
<gene>
    <name evidence="1" type="ORF">K3G42_003457</name>
</gene>
<organism evidence="1 2">
    <name type="scientific">Sphaerodactylus townsendi</name>
    <dbReference type="NCBI Taxonomy" id="933632"/>
    <lineage>
        <taxon>Eukaryota</taxon>
        <taxon>Metazoa</taxon>
        <taxon>Chordata</taxon>
        <taxon>Craniata</taxon>
        <taxon>Vertebrata</taxon>
        <taxon>Euteleostomi</taxon>
        <taxon>Lepidosauria</taxon>
        <taxon>Squamata</taxon>
        <taxon>Bifurcata</taxon>
        <taxon>Gekkota</taxon>
        <taxon>Sphaerodactylidae</taxon>
        <taxon>Sphaerodactylus</taxon>
    </lineage>
</organism>
<keyword evidence="2" id="KW-1185">Reference proteome</keyword>
<reference evidence="1" key="1">
    <citation type="submission" date="2021-08" db="EMBL/GenBank/DDBJ databases">
        <title>The first chromosome-level gecko genome reveals the dynamic sex chromosomes of Neotropical dwarf geckos (Sphaerodactylidae: Sphaerodactylus).</title>
        <authorList>
            <person name="Pinto B.J."/>
            <person name="Keating S.E."/>
            <person name="Gamble T."/>
        </authorList>
    </citation>
    <scope>NUCLEOTIDE SEQUENCE</scope>
    <source>
        <strain evidence="1">TG3544</strain>
    </source>
</reference>
<evidence type="ECO:0000313" key="1">
    <source>
        <dbReference type="EMBL" id="KAH7998978.1"/>
    </source>
</evidence>
<accession>A0ACB8F1D5</accession>
<sequence length="226" mass="25799">MLEFLKTKKNRLSELRLSNGAHRSCPLEYHCEPSRVRMENVLLLSGVEQVEVIEDCHCSPSLAECLRLPSLKTFFPDSPLEQTVDVGKCSSPPRSEDGLLCVPTRFDMVPLNSPNGNDVTRTLESCELRESCYRVSHWEYYFEVLVNSAGERLERLKEIDVGRCLGECSTGNHCLLRDRQVPDKCLVFEEKVSSRCTPHQYETHTLRSRTGQLRTVFAIQTCRCEA</sequence>
<name>A0ACB8F1D5_9SAUR</name>
<dbReference type="EMBL" id="CM037618">
    <property type="protein sequence ID" value="KAH7998978.1"/>
    <property type="molecule type" value="Genomic_DNA"/>
</dbReference>